<keyword evidence="7" id="KW-1185">Reference proteome</keyword>
<dbReference type="InterPro" id="IPR006703">
    <property type="entry name" value="G_AIG1"/>
</dbReference>
<keyword evidence="4" id="KW-1133">Transmembrane helix</keyword>
<evidence type="ECO:0000256" key="3">
    <source>
        <dbReference type="ARBA" id="ARBA00023134"/>
    </source>
</evidence>
<feature type="non-terminal residue" evidence="6">
    <location>
        <position position="1"/>
    </location>
</feature>
<dbReference type="SUPFAM" id="SSF52540">
    <property type="entry name" value="P-loop containing nucleoside triphosphate hydrolases"/>
    <property type="match status" value="1"/>
</dbReference>
<dbReference type="Proteomes" id="UP000531559">
    <property type="component" value="Unassembled WGS sequence"/>
</dbReference>
<keyword evidence="3" id="KW-0342">GTP-binding</keyword>
<dbReference type="OrthoDB" id="8954335at2759"/>
<dbReference type="EMBL" id="VZSV01000603">
    <property type="protein sequence ID" value="NXA57381.1"/>
    <property type="molecule type" value="Genomic_DNA"/>
</dbReference>
<organism evidence="6 7">
    <name type="scientific">Nothocercus julius</name>
    <dbReference type="NCBI Taxonomy" id="2585813"/>
    <lineage>
        <taxon>Eukaryota</taxon>
        <taxon>Metazoa</taxon>
        <taxon>Chordata</taxon>
        <taxon>Craniata</taxon>
        <taxon>Vertebrata</taxon>
        <taxon>Euteleostomi</taxon>
        <taxon>Archelosauria</taxon>
        <taxon>Archosauria</taxon>
        <taxon>Dinosauria</taxon>
        <taxon>Saurischia</taxon>
        <taxon>Theropoda</taxon>
        <taxon>Coelurosauria</taxon>
        <taxon>Aves</taxon>
        <taxon>Palaeognathae</taxon>
        <taxon>Tinamiformes</taxon>
        <taxon>Tinamidae</taxon>
        <taxon>Nothocercus</taxon>
    </lineage>
</organism>
<sequence length="263" mass="29297">DKEAGKTELRLVLVGKSGSGRSATGNTILGRPVFESRLSGQPPVTTSCARAQRHQDGKDIMVVDTANIFDPRSVSSNLYSEIIRCIELSSPGPHALLLVTQLGRFTEEDEEAVQTLQDIFGPEVLSHTIVLFTRVEDLVGGSLQEYVQYSDNRALHDLMRRCGNRYCGFNNGATGARREEQVAQLMGMVQSLVREKGGSYFQSEMYLEPSLTEEKVLYHMQQYKAARKKREKPRSVPYRIVLLAVGISLLGVAVVFLSFLIKR</sequence>
<dbReference type="CDD" id="cd01852">
    <property type="entry name" value="AIG1"/>
    <property type="match status" value="1"/>
</dbReference>
<dbReference type="PROSITE" id="PS51720">
    <property type="entry name" value="G_AIG1"/>
    <property type="match status" value="1"/>
</dbReference>
<keyword evidence="4" id="KW-0472">Membrane</keyword>
<comment type="caution">
    <text evidence="6">The sequence shown here is derived from an EMBL/GenBank/DDBJ whole genome shotgun (WGS) entry which is preliminary data.</text>
</comment>
<evidence type="ECO:0000256" key="1">
    <source>
        <dbReference type="ARBA" id="ARBA00008535"/>
    </source>
</evidence>
<name>A0A7K7WVV9_9AVES</name>
<evidence type="ECO:0000313" key="6">
    <source>
        <dbReference type="EMBL" id="NXA57381.1"/>
    </source>
</evidence>
<protein>
    <submittedName>
        <fullName evidence="6">GIMA1 GTPase</fullName>
    </submittedName>
</protein>
<dbReference type="GO" id="GO:0005525">
    <property type="term" value="F:GTP binding"/>
    <property type="evidence" value="ECO:0007669"/>
    <property type="project" value="UniProtKB-KW"/>
</dbReference>
<evidence type="ECO:0000256" key="4">
    <source>
        <dbReference type="SAM" id="Phobius"/>
    </source>
</evidence>
<feature type="domain" description="AIG1-type G" evidence="5">
    <location>
        <begin position="6"/>
        <end position="210"/>
    </location>
</feature>
<gene>
    <name evidence="6" type="primary">Gimap1</name>
    <name evidence="6" type="ORF">NOTJUL_R06777</name>
</gene>
<comment type="similarity">
    <text evidence="1">Belongs to the TRAFAC class TrmE-Era-EngA-EngB-Septin-like GTPase superfamily. AIG1/Toc34/Toc159-like paraseptin GTPase family. IAN subfamily.</text>
</comment>
<feature type="non-terminal residue" evidence="6">
    <location>
        <position position="263"/>
    </location>
</feature>
<dbReference type="Gene3D" id="3.40.50.300">
    <property type="entry name" value="P-loop containing nucleotide triphosphate hydrolases"/>
    <property type="match status" value="1"/>
</dbReference>
<reference evidence="6 7" key="1">
    <citation type="submission" date="2019-09" db="EMBL/GenBank/DDBJ databases">
        <title>Bird 10,000 Genomes (B10K) Project - Family phase.</title>
        <authorList>
            <person name="Zhang G."/>
        </authorList>
    </citation>
    <scope>NUCLEOTIDE SEQUENCE [LARGE SCALE GENOMIC DNA]</scope>
    <source>
        <strain evidence="6">B10K-MSB-01</strain>
    </source>
</reference>
<evidence type="ECO:0000256" key="2">
    <source>
        <dbReference type="ARBA" id="ARBA00022741"/>
    </source>
</evidence>
<feature type="transmembrane region" description="Helical" evidence="4">
    <location>
        <begin position="236"/>
        <end position="261"/>
    </location>
</feature>
<evidence type="ECO:0000313" key="7">
    <source>
        <dbReference type="Proteomes" id="UP000531559"/>
    </source>
</evidence>
<dbReference type="InterPro" id="IPR027417">
    <property type="entry name" value="P-loop_NTPase"/>
</dbReference>
<dbReference type="PANTHER" id="PTHR10903:SF73">
    <property type="entry name" value="GTPASE IMAP FAMILY MEMBER 8"/>
    <property type="match status" value="1"/>
</dbReference>
<accession>A0A7K7WVV9</accession>
<dbReference type="InterPro" id="IPR045058">
    <property type="entry name" value="GIMA/IAN/Toc"/>
</dbReference>
<dbReference type="PANTHER" id="PTHR10903">
    <property type="entry name" value="GTPASE, IMAP FAMILY MEMBER-RELATED"/>
    <property type="match status" value="1"/>
</dbReference>
<dbReference type="Pfam" id="PF04548">
    <property type="entry name" value="AIG1"/>
    <property type="match status" value="1"/>
</dbReference>
<keyword evidence="4" id="KW-0812">Transmembrane</keyword>
<dbReference type="AlphaFoldDB" id="A0A7K7WVV9"/>
<keyword evidence="2" id="KW-0547">Nucleotide-binding</keyword>
<dbReference type="FunFam" id="3.40.50.300:FF:000366">
    <property type="entry name" value="GTPase, IMAP family member 2"/>
    <property type="match status" value="1"/>
</dbReference>
<evidence type="ECO:0000259" key="5">
    <source>
        <dbReference type="PROSITE" id="PS51720"/>
    </source>
</evidence>
<proteinExistence type="inferred from homology"/>